<evidence type="ECO:0000259" key="1">
    <source>
        <dbReference type="Pfam" id="PF25355"/>
    </source>
</evidence>
<dbReference type="Proteomes" id="UP000325243">
    <property type="component" value="Unassembled WGS sequence"/>
</dbReference>
<evidence type="ECO:0000313" key="3">
    <source>
        <dbReference type="Proteomes" id="UP000325243"/>
    </source>
</evidence>
<accession>A0A5S4V5Q3</accession>
<protein>
    <submittedName>
        <fullName evidence="2">ATP-dependent DNA ligase</fullName>
    </submittedName>
</protein>
<keyword evidence="2" id="KW-0436">Ligase</keyword>
<feature type="domain" description="DUF7882" evidence="1">
    <location>
        <begin position="1"/>
        <end position="92"/>
    </location>
</feature>
<dbReference type="AlphaFoldDB" id="A0A5S4V5Q3"/>
<reference evidence="2 3" key="1">
    <citation type="submission" date="2019-08" db="EMBL/GenBank/DDBJ databases">
        <authorList>
            <person name="Hu J."/>
        </authorList>
    </citation>
    <scope>NUCLEOTIDE SEQUENCE [LARGE SCALE GENOMIC DNA]</scope>
    <source>
        <strain evidence="2 3">NEAU-184</strain>
    </source>
</reference>
<dbReference type="Pfam" id="PF25355">
    <property type="entry name" value="DUF7882"/>
    <property type="match status" value="1"/>
</dbReference>
<dbReference type="InterPro" id="IPR057204">
    <property type="entry name" value="DUF7882"/>
</dbReference>
<gene>
    <name evidence="2" type="ORF">FYC51_13050</name>
</gene>
<proteinExistence type="predicted"/>
<organism evidence="2 3">
    <name type="scientific">Agromyces mariniharenae</name>
    <dbReference type="NCBI Taxonomy" id="2604423"/>
    <lineage>
        <taxon>Bacteria</taxon>
        <taxon>Bacillati</taxon>
        <taxon>Actinomycetota</taxon>
        <taxon>Actinomycetes</taxon>
        <taxon>Micrococcales</taxon>
        <taxon>Microbacteriaceae</taxon>
        <taxon>Agromyces</taxon>
    </lineage>
</organism>
<dbReference type="RefSeq" id="WP_148733998.1">
    <property type="nucleotide sequence ID" value="NZ_VSSB01000001.1"/>
</dbReference>
<keyword evidence="3" id="KW-1185">Reference proteome</keyword>
<evidence type="ECO:0000313" key="2">
    <source>
        <dbReference type="EMBL" id="TYL54467.1"/>
    </source>
</evidence>
<name>A0A5S4V5Q3_9MICO</name>
<dbReference type="EMBL" id="VSSB01000001">
    <property type="protein sequence ID" value="TYL54467.1"/>
    <property type="molecule type" value="Genomic_DNA"/>
</dbReference>
<sequence>MGSLVYDDDHAAEFDDRTLAHLQVIIVNKLRRLESFPFTWHDDRRTMTVWLSPATPLAFVFHGNRRPHLNRAWLEELALVANSSGGLLVVPEPPIPHAVEATEPA</sequence>
<comment type="caution">
    <text evidence="2">The sequence shown here is derived from an EMBL/GenBank/DDBJ whole genome shotgun (WGS) entry which is preliminary data.</text>
</comment>
<dbReference type="GO" id="GO:0016874">
    <property type="term" value="F:ligase activity"/>
    <property type="evidence" value="ECO:0007669"/>
    <property type="project" value="UniProtKB-KW"/>
</dbReference>